<evidence type="ECO:0000313" key="2">
    <source>
        <dbReference type="Proteomes" id="UP000195985"/>
    </source>
</evidence>
<dbReference type="OrthoDB" id="6555763at2"/>
<name>A0A1W1IID4_9LACT</name>
<evidence type="ECO:0000313" key="1">
    <source>
        <dbReference type="EMBL" id="SLM52746.1"/>
    </source>
</evidence>
<sequence>MTNNNNNLFSSHIIISVLFITNKKNKCPDEDVVTLVVSLNKMFIWYKFRNGSGEFKLTIKGILRRLHEGEFKLARMFRAGYDKYIIDMVLNEYEKNQNTYLTTRLAPKTSEQVYYKKLEVQNLPKFAVILQGPLLLENDFTLETCKMYRKLFSDNVIIVSTWDDEDTETIKKIKNLKIIVIQNKKPKFTGIGNINFQVISTKAGLAEAEKAGVHYVLKTRTDQRFQKNNLYEYFVSLLKQFPVDADGMNLPQDKRIIVLQSPVGASLFIPFHISDFMFFGVLDDVFRLFEIDEQNVSENKKERTQRENDMITTSTVMDFHSAEAPEIMFMKNYICNHGNISEAEFYRVKTYWNFIKNYIIAVSYDEVGFLWGKPGRYYSDNNLNHIYEVEDSEKRSYKYVLNFSNWLSIYSGILQYSISYEELAQMEMNYYLDKNN</sequence>
<organism evidence="1 2">
    <name type="scientific">Trichococcus pasteurii</name>
    <dbReference type="NCBI Taxonomy" id="43064"/>
    <lineage>
        <taxon>Bacteria</taxon>
        <taxon>Bacillati</taxon>
        <taxon>Bacillota</taxon>
        <taxon>Bacilli</taxon>
        <taxon>Lactobacillales</taxon>
        <taxon>Carnobacteriaceae</taxon>
        <taxon>Trichococcus</taxon>
    </lineage>
</organism>
<reference evidence="2" key="1">
    <citation type="submission" date="2016-04" db="EMBL/GenBank/DDBJ databases">
        <authorList>
            <person name="Strepis N."/>
        </authorList>
    </citation>
    <scope>NUCLEOTIDE SEQUENCE [LARGE SCALE GENOMIC DNA]</scope>
</reference>
<protein>
    <submittedName>
        <fullName evidence="1">Wave lipopolysaccharide synthesis</fullName>
    </submittedName>
</protein>
<dbReference type="InterPro" id="IPR011122">
    <property type="entry name" value="WavE"/>
</dbReference>
<accession>A0A1W1IID4</accession>
<proteinExistence type="predicted"/>
<dbReference type="STRING" id="43064.SAMN04488086_12612"/>
<dbReference type="Pfam" id="PF07507">
    <property type="entry name" value="WavE"/>
    <property type="match status" value="1"/>
</dbReference>
<dbReference type="RefSeq" id="WP_086943497.1">
    <property type="nucleotide sequence ID" value="NZ_FONM01000026.1"/>
</dbReference>
<dbReference type="Proteomes" id="UP000195985">
    <property type="component" value="Unassembled WGS sequence"/>
</dbReference>
<dbReference type="AlphaFoldDB" id="A0A1W1IID4"/>
<dbReference type="EMBL" id="FWEY01000009">
    <property type="protein sequence ID" value="SLM52746.1"/>
    <property type="molecule type" value="Genomic_DNA"/>
</dbReference>
<keyword evidence="2" id="KW-1185">Reference proteome</keyword>
<gene>
    <name evidence="1" type="ORF">TPAS_2453</name>
</gene>